<evidence type="ECO:0000256" key="1">
    <source>
        <dbReference type="ARBA" id="ARBA00010062"/>
    </source>
</evidence>
<accession>A0A844QJ63</accession>
<dbReference type="PANTHER" id="PTHR30483:SF6">
    <property type="entry name" value="PERIPLASMIC BINDING PROTEIN OF ABC TRANSPORTER FOR NATURAL AMINO ACIDS"/>
    <property type="match status" value="1"/>
</dbReference>
<reference evidence="5 6" key="1">
    <citation type="submission" date="2019-12" db="EMBL/GenBank/DDBJ databases">
        <title>Nitratireductor arenosus sp. nov., Isolated from sea sand, Jeju island, South Korea.</title>
        <authorList>
            <person name="Kim W."/>
        </authorList>
    </citation>
    <scope>NUCLEOTIDE SEQUENCE [LARGE SCALE GENOMIC DNA]</scope>
    <source>
        <strain evidence="5 6">CAU 1489</strain>
    </source>
</reference>
<feature type="domain" description="Leucine-binding protein" evidence="4">
    <location>
        <begin position="47"/>
        <end position="408"/>
    </location>
</feature>
<keyword evidence="2" id="KW-0732">Signal</keyword>
<dbReference type="EMBL" id="WPHG01000002">
    <property type="protein sequence ID" value="MVA97739.1"/>
    <property type="molecule type" value="Genomic_DNA"/>
</dbReference>
<comment type="similarity">
    <text evidence="1">Belongs to the leucine-binding protein family.</text>
</comment>
<dbReference type="Pfam" id="PF13458">
    <property type="entry name" value="Peripla_BP_6"/>
    <property type="match status" value="1"/>
</dbReference>
<keyword evidence="6" id="KW-1185">Reference proteome</keyword>
<evidence type="ECO:0000259" key="4">
    <source>
        <dbReference type="Pfam" id="PF13458"/>
    </source>
</evidence>
<evidence type="ECO:0000256" key="2">
    <source>
        <dbReference type="ARBA" id="ARBA00022729"/>
    </source>
</evidence>
<dbReference type="RefSeq" id="WP_156712663.1">
    <property type="nucleotide sequence ID" value="NZ_WPHG01000002.1"/>
</dbReference>
<dbReference type="AlphaFoldDB" id="A0A844QJ63"/>
<keyword evidence="3" id="KW-0813">Transport</keyword>
<dbReference type="Proteomes" id="UP000463224">
    <property type="component" value="Unassembled WGS sequence"/>
</dbReference>
<dbReference type="Gene3D" id="3.40.50.2300">
    <property type="match status" value="2"/>
</dbReference>
<dbReference type="InterPro" id="IPR051010">
    <property type="entry name" value="BCAA_transport"/>
</dbReference>
<gene>
    <name evidence="5" type="ORF">GN330_10835</name>
</gene>
<dbReference type="PROSITE" id="PS51318">
    <property type="entry name" value="TAT"/>
    <property type="match status" value="1"/>
</dbReference>
<dbReference type="InterPro" id="IPR028081">
    <property type="entry name" value="Leu-bd"/>
</dbReference>
<organism evidence="5 6">
    <name type="scientific">Nitratireductor arenosus</name>
    <dbReference type="NCBI Taxonomy" id="2682096"/>
    <lineage>
        <taxon>Bacteria</taxon>
        <taxon>Pseudomonadati</taxon>
        <taxon>Pseudomonadota</taxon>
        <taxon>Alphaproteobacteria</taxon>
        <taxon>Hyphomicrobiales</taxon>
        <taxon>Phyllobacteriaceae</taxon>
        <taxon>Nitratireductor</taxon>
    </lineage>
</organism>
<evidence type="ECO:0000313" key="6">
    <source>
        <dbReference type="Proteomes" id="UP000463224"/>
    </source>
</evidence>
<evidence type="ECO:0000313" key="5">
    <source>
        <dbReference type="EMBL" id="MVA97739.1"/>
    </source>
</evidence>
<proteinExistence type="inferred from homology"/>
<keyword evidence="3" id="KW-0029">Amino-acid transport</keyword>
<dbReference type="GO" id="GO:0006865">
    <property type="term" value="P:amino acid transport"/>
    <property type="evidence" value="ECO:0007669"/>
    <property type="project" value="UniProtKB-KW"/>
</dbReference>
<dbReference type="PANTHER" id="PTHR30483">
    <property type="entry name" value="LEUCINE-SPECIFIC-BINDING PROTEIN"/>
    <property type="match status" value="1"/>
</dbReference>
<evidence type="ECO:0000256" key="3">
    <source>
        <dbReference type="ARBA" id="ARBA00022970"/>
    </source>
</evidence>
<dbReference type="SUPFAM" id="SSF53822">
    <property type="entry name" value="Periplasmic binding protein-like I"/>
    <property type="match status" value="1"/>
</dbReference>
<sequence length="434" mass="47417">MSEKRSKTSLLTDKLNRRTALKGLGASAGLTLAPGFVRYAQAQSSEPIRIGFQAHRTGIGAAYGRWYERTTMAAAKAINDAGGINGRPLEIVTEDDGTDPKRGAEVVEKFANQHKVDVVYGTLFSHVVVGSAPTAGELKMPYYVVSEGYHVASGKLNRYVFQPGITDVKAQVSSMAPWVASNLGKKVTMIFPDYAFGHDHRDFFTAAIKEQGGEVIKHVPIPPTESSFTRYFPQIPSDTEVLYHVMVGPAVLTFVKELGEFYGGGGPKLFGFIDSLEAVDMASPGLEFLDGSHFWEGMPRYLQADAPDYVKAYRDAVGIDQNGASVDDPKDVSTAAHMFGCWETLYVIKAAMEAAGYQGPDDRQKLVEATEAMTEFAAGPEHPQGAKKFNGELHQCFGHQYISQVSDGRMEVVHRTEIEDGMYEPEGDYTTQSL</sequence>
<dbReference type="InterPro" id="IPR006311">
    <property type="entry name" value="TAT_signal"/>
</dbReference>
<comment type="caution">
    <text evidence="5">The sequence shown here is derived from an EMBL/GenBank/DDBJ whole genome shotgun (WGS) entry which is preliminary data.</text>
</comment>
<name>A0A844QJ63_9HYPH</name>
<protein>
    <submittedName>
        <fullName evidence="5">ABC transporter substrate-binding protein</fullName>
    </submittedName>
</protein>
<dbReference type="InterPro" id="IPR028082">
    <property type="entry name" value="Peripla_BP_I"/>
</dbReference>